<gene>
    <name evidence="3" type="ORF">Tco_0891397</name>
</gene>
<evidence type="ECO:0000313" key="4">
    <source>
        <dbReference type="Proteomes" id="UP001151760"/>
    </source>
</evidence>
<reference evidence="3" key="1">
    <citation type="journal article" date="2022" name="Int. J. Mol. Sci.">
        <title>Draft Genome of Tanacetum Coccineum: Genomic Comparison of Closely Related Tanacetum-Family Plants.</title>
        <authorList>
            <person name="Yamashiro T."/>
            <person name="Shiraishi A."/>
            <person name="Nakayama K."/>
            <person name="Satake H."/>
        </authorList>
    </citation>
    <scope>NUCLEOTIDE SEQUENCE</scope>
</reference>
<keyword evidence="4" id="KW-1185">Reference proteome</keyword>
<dbReference type="Pfam" id="PF13976">
    <property type="entry name" value="gag_pre-integrs"/>
    <property type="match status" value="1"/>
</dbReference>
<accession>A0ABQ5C2T8</accession>
<feature type="domain" description="Retrovirus-related Pol polyprotein from transposon TNT 1-94-like beta-barrel" evidence="2">
    <location>
        <begin position="128"/>
        <end position="200"/>
    </location>
</feature>
<dbReference type="Pfam" id="PF22936">
    <property type="entry name" value="Pol_BBD"/>
    <property type="match status" value="1"/>
</dbReference>
<name>A0ABQ5C2T8_9ASTR</name>
<evidence type="ECO:0000259" key="2">
    <source>
        <dbReference type="Pfam" id="PF22936"/>
    </source>
</evidence>
<dbReference type="InterPro" id="IPR025724">
    <property type="entry name" value="GAG-pre-integrase_dom"/>
</dbReference>
<reference evidence="3" key="2">
    <citation type="submission" date="2022-01" db="EMBL/GenBank/DDBJ databases">
        <authorList>
            <person name="Yamashiro T."/>
            <person name="Shiraishi A."/>
            <person name="Satake H."/>
            <person name="Nakayama K."/>
        </authorList>
    </citation>
    <scope>NUCLEOTIDE SEQUENCE</scope>
</reference>
<dbReference type="EMBL" id="BQNB010013891">
    <property type="protein sequence ID" value="GJT21460.1"/>
    <property type="molecule type" value="Genomic_DNA"/>
</dbReference>
<protein>
    <submittedName>
        <fullName evidence="3">Ribonuclease H-like domain-containing protein</fullName>
    </submittedName>
</protein>
<comment type="caution">
    <text evidence="3">The sequence shown here is derived from an EMBL/GenBank/DDBJ whole genome shotgun (WGS) entry which is preliminary data.</text>
</comment>
<organism evidence="3 4">
    <name type="scientific">Tanacetum coccineum</name>
    <dbReference type="NCBI Taxonomy" id="301880"/>
    <lineage>
        <taxon>Eukaryota</taxon>
        <taxon>Viridiplantae</taxon>
        <taxon>Streptophyta</taxon>
        <taxon>Embryophyta</taxon>
        <taxon>Tracheophyta</taxon>
        <taxon>Spermatophyta</taxon>
        <taxon>Magnoliopsida</taxon>
        <taxon>eudicotyledons</taxon>
        <taxon>Gunneridae</taxon>
        <taxon>Pentapetalae</taxon>
        <taxon>asterids</taxon>
        <taxon>campanulids</taxon>
        <taxon>Asterales</taxon>
        <taxon>Asteraceae</taxon>
        <taxon>Asteroideae</taxon>
        <taxon>Anthemideae</taxon>
        <taxon>Anthemidinae</taxon>
        <taxon>Tanacetum</taxon>
    </lineage>
</organism>
<sequence length="430" mass="48449">MTHLSPKRNMVPKAVLMRSGLVSLTTARPVNTAQPKTTVNSARLMTNVFNKAHSTVKRPINNKTATKNNNFNQRVNIVKDINVNVAMPKAVVNTAKPKAVLNVVKGNKCINHSKKSNPQQDLEEKGVINSGCSWHMTGNMSYLTDFEEIDGGYVTFGGNPKGEKITGRGTIKTGNLDFKNVYFVRELQFNLFSVSQMRDKKNSVLFNDTECIVLSLNFKLTDESYVLLKVPRKNNMYSVDLKNIVPKRGLTCLFEKATFDESKLWHRRLRHINFKTMNKLVKGNLVRGLPLKLFENDQICVACQKGKQHRASYDYSRFSWVFFLATKDKTSGILKNSQIHRALRQVDGKADEDSLLGGGPNWLFNIDALTKSMNYKPIVAGNKSMNFVESCYCCEIEGILTHVVHAVVLVESRGLFSLYNCDGCLMNKSF</sequence>
<evidence type="ECO:0000259" key="1">
    <source>
        <dbReference type="Pfam" id="PF13976"/>
    </source>
</evidence>
<feature type="domain" description="GAG-pre-integrase" evidence="1">
    <location>
        <begin position="235"/>
        <end position="308"/>
    </location>
</feature>
<evidence type="ECO:0000313" key="3">
    <source>
        <dbReference type="EMBL" id="GJT21460.1"/>
    </source>
</evidence>
<dbReference type="Proteomes" id="UP001151760">
    <property type="component" value="Unassembled WGS sequence"/>
</dbReference>
<proteinExistence type="predicted"/>
<dbReference type="InterPro" id="IPR054722">
    <property type="entry name" value="PolX-like_BBD"/>
</dbReference>